<dbReference type="Gene3D" id="1.20.1250.20">
    <property type="entry name" value="MFS general substrate transporter like domains"/>
    <property type="match status" value="1"/>
</dbReference>
<keyword evidence="5 7" id="KW-1133">Transmembrane helix</keyword>
<evidence type="ECO:0000256" key="2">
    <source>
        <dbReference type="ARBA" id="ARBA00022448"/>
    </source>
</evidence>
<evidence type="ECO:0000256" key="4">
    <source>
        <dbReference type="ARBA" id="ARBA00022692"/>
    </source>
</evidence>
<dbReference type="InterPro" id="IPR036259">
    <property type="entry name" value="MFS_trans_sf"/>
</dbReference>
<feature type="transmembrane region" description="Helical" evidence="7">
    <location>
        <begin position="370"/>
        <end position="388"/>
    </location>
</feature>
<feature type="transmembrane region" description="Helical" evidence="7">
    <location>
        <begin position="343"/>
        <end position="364"/>
    </location>
</feature>
<evidence type="ECO:0000256" key="6">
    <source>
        <dbReference type="ARBA" id="ARBA00023136"/>
    </source>
</evidence>
<dbReference type="RefSeq" id="WP_239087517.1">
    <property type="nucleotide sequence ID" value="NZ_BOMK01000034.1"/>
</dbReference>
<evidence type="ECO:0000256" key="7">
    <source>
        <dbReference type="SAM" id="Phobius"/>
    </source>
</evidence>
<accession>A0A7W7HRP6</accession>
<dbReference type="PANTHER" id="PTHR23513:SF6">
    <property type="entry name" value="MAJOR FACILITATOR SUPERFAMILY ASSOCIATED DOMAIN-CONTAINING PROTEIN"/>
    <property type="match status" value="1"/>
</dbReference>
<dbReference type="EMBL" id="JACHNH010000001">
    <property type="protein sequence ID" value="MBB4759579.1"/>
    <property type="molecule type" value="Genomic_DNA"/>
</dbReference>
<keyword evidence="2" id="KW-0813">Transport</keyword>
<feature type="transmembrane region" description="Helical" evidence="7">
    <location>
        <begin position="244"/>
        <end position="266"/>
    </location>
</feature>
<reference evidence="8 9" key="1">
    <citation type="submission" date="2020-08" db="EMBL/GenBank/DDBJ databases">
        <title>Sequencing the genomes of 1000 actinobacteria strains.</title>
        <authorList>
            <person name="Klenk H.-P."/>
        </authorList>
    </citation>
    <scope>NUCLEOTIDE SEQUENCE [LARGE SCALE GENOMIC DNA]</scope>
    <source>
        <strain evidence="8 9">DSM 43149</strain>
    </source>
</reference>
<evidence type="ECO:0000256" key="3">
    <source>
        <dbReference type="ARBA" id="ARBA00022475"/>
    </source>
</evidence>
<feature type="transmembrane region" description="Helical" evidence="7">
    <location>
        <begin position="48"/>
        <end position="67"/>
    </location>
</feature>
<comment type="caution">
    <text evidence="8">The sequence shown here is derived from an EMBL/GenBank/DDBJ whole genome shotgun (WGS) entry which is preliminary data.</text>
</comment>
<feature type="transmembrane region" description="Helical" evidence="7">
    <location>
        <begin position="154"/>
        <end position="179"/>
    </location>
</feature>
<dbReference type="PANTHER" id="PTHR23513">
    <property type="entry name" value="INTEGRAL MEMBRANE EFFLUX PROTEIN-RELATED"/>
    <property type="match status" value="1"/>
</dbReference>
<feature type="transmembrane region" description="Helical" evidence="7">
    <location>
        <begin position="88"/>
        <end position="116"/>
    </location>
</feature>
<protein>
    <submittedName>
        <fullName evidence="8">Putative MFS family arabinose efflux permease</fullName>
    </submittedName>
</protein>
<dbReference type="InterPro" id="IPR010290">
    <property type="entry name" value="TM_effector"/>
</dbReference>
<dbReference type="GO" id="GO:0005886">
    <property type="term" value="C:plasma membrane"/>
    <property type="evidence" value="ECO:0007669"/>
    <property type="project" value="UniProtKB-SubCell"/>
</dbReference>
<evidence type="ECO:0000256" key="5">
    <source>
        <dbReference type="ARBA" id="ARBA00022989"/>
    </source>
</evidence>
<dbReference type="CDD" id="cd06173">
    <property type="entry name" value="MFS_MefA_like"/>
    <property type="match status" value="1"/>
</dbReference>
<keyword evidence="9" id="KW-1185">Reference proteome</keyword>
<dbReference type="SUPFAM" id="SSF103473">
    <property type="entry name" value="MFS general substrate transporter"/>
    <property type="match status" value="1"/>
</dbReference>
<keyword evidence="6 7" id="KW-0472">Membrane</keyword>
<sequence length="410" mass="42485">MSVFWRWWAAGTTSDLGSAVGGVALPLTALTVLDATPFQMGMIAASGYVAWIVIGLPAGVIVQRLPLRGTQLGADLIRAVAVASIPVAWWFGLLTIAQLVLVALVLSFAHVVFFVANTTFLPEIVSRDQLQSRNSLTSGTHATTQLAGPSLGGFAVQLLGAVPTLLVDAASYLVSAALLRTLPARHGRRPDEPTPMGAMIREGWAFVTRHPMMGPAMWSATASNFVNGAYLALFPLYLVRDLHAPAAVVGVLLAVDGVGTLIGAALTTRITNALGTARGLIILGFVEAAGAFVIPAATGWAAYVTFTAGVLIFAGTGVVFSVTTRTYRQIASPPELLSRVMATVRFVSWGAIPLGGLVAGALAGPLGTRATLLVFAAAAVLAPLALYFSPVRGRRDLLDPAVTEPAAVAG</sequence>
<comment type="subcellular location">
    <subcellularLocation>
        <location evidence="1">Cell membrane</location>
        <topology evidence="1">Multi-pass membrane protein</topology>
    </subcellularLocation>
</comment>
<organism evidence="8 9">
    <name type="scientific">Actinoplanes digitatis</name>
    <dbReference type="NCBI Taxonomy" id="1868"/>
    <lineage>
        <taxon>Bacteria</taxon>
        <taxon>Bacillati</taxon>
        <taxon>Actinomycetota</taxon>
        <taxon>Actinomycetes</taxon>
        <taxon>Micromonosporales</taxon>
        <taxon>Micromonosporaceae</taxon>
        <taxon>Actinoplanes</taxon>
    </lineage>
</organism>
<evidence type="ECO:0000313" key="9">
    <source>
        <dbReference type="Proteomes" id="UP000578112"/>
    </source>
</evidence>
<feature type="transmembrane region" description="Helical" evidence="7">
    <location>
        <begin position="300"/>
        <end position="322"/>
    </location>
</feature>
<dbReference type="AlphaFoldDB" id="A0A7W7HRP6"/>
<evidence type="ECO:0000313" key="8">
    <source>
        <dbReference type="EMBL" id="MBB4759579.1"/>
    </source>
</evidence>
<proteinExistence type="predicted"/>
<keyword evidence="3" id="KW-1003">Cell membrane</keyword>
<feature type="transmembrane region" description="Helical" evidence="7">
    <location>
        <begin position="216"/>
        <end position="238"/>
    </location>
</feature>
<dbReference type="Proteomes" id="UP000578112">
    <property type="component" value="Unassembled WGS sequence"/>
</dbReference>
<dbReference type="Pfam" id="PF05977">
    <property type="entry name" value="MFS_3"/>
    <property type="match status" value="1"/>
</dbReference>
<feature type="transmembrane region" description="Helical" evidence="7">
    <location>
        <begin position="273"/>
        <end position="294"/>
    </location>
</feature>
<evidence type="ECO:0000256" key="1">
    <source>
        <dbReference type="ARBA" id="ARBA00004651"/>
    </source>
</evidence>
<gene>
    <name evidence="8" type="ORF">BJ971_000135</name>
</gene>
<name>A0A7W7HRP6_9ACTN</name>
<keyword evidence="4 7" id="KW-0812">Transmembrane</keyword>